<protein>
    <submittedName>
        <fullName evidence="1">Uncharacterized protein</fullName>
    </submittedName>
</protein>
<dbReference type="RefSeq" id="WP_197612461.1">
    <property type="nucleotide sequence ID" value="NZ_JAHWBK010000005.1"/>
</dbReference>
<reference evidence="1 2" key="1">
    <citation type="submission" date="2021-07" db="EMBL/GenBank/DDBJ databases">
        <title>Clinical implication of Pseudomonas aeruginosa: further insight on the antimicrobial resistance.</title>
        <authorList>
            <person name="Macori G."/>
            <person name="Fanning S."/>
            <person name="Alqahtani A."/>
        </authorList>
    </citation>
    <scope>NUCLEOTIDE SEQUENCE [LARGE SCALE GENOMIC DNA]</scope>
    <source>
        <strain evidence="1 2">CFS3442</strain>
    </source>
</reference>
<sequence length="233" mass="26452">MKIQIRCVDEHGNYVRTLTAEALPLHPRLAAPVDYQVALADEDFNRLKRAFLRFTRSIEARQAVGDIGLAFNNGQLLASKKPKHSDVKVLAMEMRPFFLEKDPLCFTKLLSLRSLGAAEDLRPCLRQHRLRWENSAFEGRMSMAVDGANLNTSAVVRAWFNDDFFHSESERANELSLAQLVSKAGGEDQAMSLLTHHMIESLRVVAEFFQDIYNVSAEFRAWSATVPGWTKKR</sequence>
<dbReference type="Proteomes" id="UP001208054">
    <property type="component" value="Unassembled WGS sequence"/>
</dbReference>
<evidence type="ECO:0000313" key="1">
    <source>
        <dbReference type="EMBL" id="MCV0324379.1"/>
    </source>
</evidence>
<accession>A0ABT2XEN4</accession>
<evidence type="ECO:0000313" key="2">
    <source>
        <dbReference type="Proteomes" id="UP001208054"/>
    </source>
</evidence>
<keyword evidence="2" id="KW-1185">Reference proteome</keyword>
<name>A0ABT2XEN4_9GAMM</name>
<gene>
    <name evidence="1" type="ORF">KYJ44_08615</name>
</gene>
<comment type="caution">
    <text evidence="1">The sequence shown here is derived from an EMBL/GenBank/DDBJ whole genome shotgun (WGS) entry which is preliminary data.</text>
</comment>
<proteinExistence type="predicted"/>
<organism evidence="1 2">
    <name type="scientific">Stenotrophomonas riyadhensis</name>
    <dbReference type="NCBI Taxonomy" id="2859893"/>
    <lineage>
        <taxon>Bacteria</taxon>
        <taxon>Pseudomonadati</taxon>
        <taxon>Pseudomonadota</taxon>
        <taxon>Gammaproteobacteria</taxon>
        <taxon>Lysobacterales</taxon>
        <taxon>Lysobacteraceae</taxon>
        <taxon>Stenotrophomonas</taxon>
    </lineage>
</organism>
<dbReference type="EMBL" id="JAHWBK010000005">
    <property type="protein sequence ID" value="MCV0324379.1"/>
    <property type="molecule type" value="Genomic_DNA"/>
</dbReference>